<protein>
    <submittedName>
        <fullName evidence="2">Uncharacterized protein</fullName>
    </submittedName>
</protein>
<sequence>MMTSIFSSFDALSAELFVKKLGQSQGCSQAVVADPKTGGVNNAAAGEVPPPPAKKKTAATEQRNRPRFAPELDGIYSFETIIPS</sequence>
<name>A0A328DQS4_9ASTE</name>
<organism evidence="2 3">
    <name type="scientific">Cuscuta australis</name>
    <dbReference type="NCBI Taxonomy" id="267555"/>
    <lineage>
        <taxon>Eukaryota</taxon>
        <taxon>Viridiplantae</taxon>
        <taxon>Streptophyta</taxon>
        <taxon>Embryophyta</taxon>
        <taxon>Tracheophyta</taxon>
        <taxon>Spermatophyta</taxon>
        <taxon>Magnoliopsida</taxon>
        <taxon>eudicotyledons</taxon>
        <taxon>Gunneridae</taxon>
        <taxon>Pentapetalae</taxon>
        <taxon>asterids</taxon>
        <taxon>lamiids</taxon>
        <taxon>Solanales</taxon>
        <taxon>Convolvulaceae</taxon>
        <taxon>Cuscuteae</taxon>
        <taxon>Cuscuta</taxon>
        <taxon>Cuscuta subgen. Grammica</taxon>
        <taxon>Cuscuta sect. Cleistogrammica</taxon>
    </lineage>
</organism>
<comment type="caution">
    <text evidence="2">The sequence shown here is derived from an EMBL/GenBank/DDBJ whole genome shotgun (WGS) entry which is preliminary data.</text>
</comment>
<evidence type="ECO:0000313" key="3">
    <source>
        <dbReference type="Proteomes" id="UP000249390"/>
    </source>
</evidence>
<feature type="region of interest" description="Disordered" evidence="1">
    <location>
        <begin position="33"/>
        <end position="66"/>
    </location>
</feature>
<gene>
    <name evidence="2" type="ORF">DM860_015336</name>
</gene>
<dbReference type="PANTHER" id="PTHR33641">
    <property type="entry name" value="OS06G0133500 PROTEIN"/>
    <property type="match status" value="1"/>
</dbReference>
<reference evidence="2 3" key="1">
    <citation type="submission" date="2018-06" db="EMBL/GenBank/DDBJ databases">
        <title>The Genome of Cuscuta australis (Dodder) Provides Insight into the Evolution of Plant Parasitism.</title>
        <authorList>
            <person name="Liu H."/>
        </authorList>
    </citation>
    <scope>NUCLEOTIDE SEQUENCE [LARGE SCALE GENOMIC DNA]</scope>
    <source>
        <strain evidence="3">cv. Yunnan</strain>
        <tissue evidence="2">Vines</tissue>
    </source>
</reference>
<dbReference type="EMBL" id="NQVE01000123">
    <property type="protein sequence ID" value="RAL46343.1"/>
    <property type="molecule type" value="Genomic_DNA"/>
</dbReference>
<proteinExistence type="predicted"/>
<accession>A0A328DQS4</accession>
<dbReference type="PANTHER" id="PTHR33641:SF15">
    <property type="entry name" value="AVR9_CF-9 RAPIDLY ELICITED PROTEIN"/>
    <property type="match status" value="1"/>
</dbReference>
<dbReference type="AlphaFoldDB" id="A0A328DQS4"/>
<dbReference type="Proteomes" id="UP000249390">
    <property type="component" value="Unassembled WGS sequence"/>
</dbReference>
<keyword evidence="3" id="KW-1185">Reference proteome</keyword>
<evidence type="ECO:0000256" key="1">
    <source>
        <dbReference type="SAM" id="MobiDB-lite"/>
    </source>
</evidence>
<evidence type="ECO:0000313" key="2">
    <source>
        <dbReference type="EMBL" id="RAL46343.1"/>
    </source>
</evidence>